<feature type="region of interest" description="Disordered" evidence="1">
    <location>
        <begin position="200"/>
        <end position="234"/>
    </location>
</feature>
<feature type="region of interest" description="Disordered" evidence="1">
    <location>
        <begin position="335"/>
        <end position="361"/>
    </location>
</feature>
<keyword evidence="2" id="KW-0472">Membrane</keyword>
<evidence type="ECO:0008006" key="5">
    <source>
        <dbReference type="Google" id="ProtNLM"/>
    </source>
</evidence>
<dbReference type="AlphaFoldDB" id="A0AAR5QE83"/>
<feature type="transmembrane region" description="Helical" evidence="2">
    <location>
        <begin position="94"/>
        <end position="116"/>
    </location>
</feature>
<feature type="compositionally biased region" description="Basic residues" evidence="1">
    <location>
        <begin position="345"/>
        <end position="354"/>
    </location>
</feature>
<dbReference type="EnsemblMetazoa" id="XM_019915947.1">
    <property type="protein sequence ID" value="XP_019771506.1"/>
    <property type="gene ID" value="LOC109545324"/>
</dbReference>
<dbReference type="Proteomes" id="UP000019118">
    <property type="component" value="Unassembled WGS sequence"/>
</dbReference>
<feature type="transmembrane region" description="Helical" evidence="2">
    <location>
        <begin position="39"/>
        <end position="60"/>
    </location>
</feature>
<feature type="transmembrane region" description="Helical" evidence="2">
    <location>
        <begin position="67"/>
        <end position="88"/>
    </location>
</feature>
<evidence type="ECO:0000256" key="2">
    <source>
        <dbReference type="SAM" id="Phobius"/>
    </source>
</evidence>
<organism evidence="3 4">
    <name type="scientific">Dendroctonus ponderosae</name>
    <name type="common">Mountain pine beetle</name>
    <dbReference type="NCBI Taxonomy" id="77166"/>
    <lineage>
        <taxon>Eukaryota</taxon>
        <taxon>Metazoa</taxon>
        <taxon>Ecdysozoa</taxon>
        <taxon>Arthropoda</taxon>
        <taxon>Hexapoda</taxon>
        <taxon>Insecta</taxon>
        <taxon>Pterygota</taxon>
        <taxon>Neoptera</taxon>
        <taxon>Endopterygota</taxon>
        <taxon>Coleoptera</taxon>
        <taxon>Polyphaga</taxon>
        <taxon>Cucujiformia</taxon>
        <taxon>Curculionidae</taxon>
        <taxon>Scolytinae</taxon>
        <taxon>Dendroctonus</taxon>
    </lineage>
</organism>
<evidence type="ECO:0000256" key="1">
    <source>
        <dbReference type="SAM" id="MobiDB-lite"/>
    </source>
</evidence>
<name>A0AAR5QE83_DENPD</name>
<dbReference type="GeneID" id="109545324"/>
<keyword evidence="2" id="KW-0812">Transmembrane</keyword>
<keyword evidence="4" id="KW-1185">Reference proteome</keyword>
<dbReference type="KEGG" id="dpa:109545324"/>
<accession>A0AAR5QE83</accession>
<feature type="transmembrane region" description="Helical" evidence="2">
    <location>
        <begin position="128"/>
        <end position="154"/>
    </location>
</feature>
<keyword evidence="2" id="KW-1133">Transmembrane helix</keyword>
<reference evidence="4" key="1">
    <citation type="journal article" date="2013" name="Genome Biol.">
        <title>Draft genome of the mountain pine beetle, Dendroctonus ponderosae Hopkins, a major forest pest.</title>
        <authorList>
            <person name="Keeling C.I."/>
            <person name="Yuen M.M."/>
            <person name="Liao N.Y."/>
            <person name="Docking T.R."/>
            <person name="Chan S.K."/>
            <person name="Taylor G.A."/>
            <person name="Palmquist D.L."/>
            <person name="Jackman S.D."/>
            <person name="Nguyen A."/>
            <person name="Li M."/>
            <person name="Henderson H."/>
            <person name="Janes J.K."/>
            <person name="Zhao Y."/>
            <person name="Pandoh P."/>
            <person name="Moore R."/>
            <person name="Sperling F.A."/>
            <person name="Huber D.P."/>
            <person name="Birol I."/>
            <person name="Jones S.J."/>
            <person name="Bohlmann J."/>
        </authorList>
    </citation>
    <scope>NUCLEOTIDE SEQUENCE</scope>
</reference>
<dbReference type="RefSeq" id="XP_019771506.1">
    <property type="nucleotide sequence ID" value="XM_019915947.2"/>
</dbReference>
<protein>
    <recommendedName>
        <fullName evidence="5">MARVEL domain-containing protein</fullName>
    </recommendedName>
</protein>
<reference evidence="3" key="2">
    <citation type="submission" date="2024-08" db="UniProtKB">
        <authorList>
            <consortium name="EnsemblMetazoa"/>
        </authorList>
    </citation>
    <scope>IDENTIFICATION</scope>
</reference>
<evidence type="ECO:0000313" key="3">
    <source>
        <dbReference type="EnsemblMetazoa" id="XP_019771506.1"/>
    </source>
</evidence>
<sequence>MYEDTILPVRNKLRIQSESQIRIYFVQEETTRSLTVLKWLELATCLLSLCFTIAAINATLGAINGATLILSTSFSTILVMAEVTYQYFKRALPLTLQVLAAGVNLALFTGVTFYIYKMHSPHELIQVLLVLDGIIAIVFLVDVTSKIIISTYLFQTTRVKSVADVGVSAFVTPPSYGRPKPPRSVQTTTPITYGGTFPIGKNQPPFLPQERSFSPEDYSPSERSHRHKSAQTAHFGDCRSVAEAASAERSIKKPQMVQLFARQENKGQREFVAGTSTVPPFYLDEERRKKSPWTCSTPNTSRKFEARKQASMSTPITYSGTFAVNKELVPITLEGIKGTSPKSSPRARKLHRSEKKSPDKAEGAFLDIGRLDHISEEKLALQLSAENCSIGRSNCGFFDAPVLPGTVLDGCD</sequence>
<evidence type="ECO:0000313" key="4">
    <source>
        <dbReference type="Proteomes" id="UP000019118"/>
    </source>
</evidence>
<proteinExistence type="predicted"/>